<accession>A0A136WI57</accession>
<gene>
    <name evidence="1" type="ORF">CLNEO_02310</name>
</gene>
<name>A0A136WI57_9FIRM</name>
<protein>
    <submittedName>
        <fullName evidence="1">Uncharacterized protein</fullName>
    </submittedName>
</protein>
<comment type="caution">
    <text evidence="1">The sequence shown here is derived from an EMBL/GenBank/DDBJ whole genome shotgun (WGS) entry which is preliminary data.</text>
</comment>
<evidence type="ECO:0000313" key="1">
    <source>
        <dbReference type="EMBL" id="KXL54134.1"/>
    </source>
</evidence>
<dbReference type="Proteomes" id="UP000070539">
    <property type="component" value="Unassembled WGS sequence"/>
</dbReference>
<organism evidence="1 2">
    <name type="scientific">Anaerotignum neopropionicum</name>
    <dbReference type="NCBI Taxonomy" id="36847"/>
    <lineage>
        <taxon>Bacteria</taxon>
        <taxon>Bacillati</taxon>
        <taxon>Bacillota</taxon>
        <taxon>Clostridia</taxon>
        <taxon>Lachnospirales</taxon>
        <taxon>Anaerotignaceae</taxon>
        <taxon>Anaerotignum</taxon>
    </lineage>
</organism>
<dbReference type="EMBL" id="LRVM01000001">
    <property type="protein sequence ID" value="KXL54134.1"/>
    <property type="molecule type" value="Genomic_DNA"/>
</dbReference>
<reference evidence="1 2" key="1">
    <citation type="submission" date="2016-01" db="EMBL/GenBank/DDBJ databases">
        <title>Genome sequence of Clostridium neopropionicum X4, DSM-3847.</title>
        <authorList>
            <person name="Poehlein A."/>
            <person name="Beck M.H."/>
            <person name="Bengelsdorf F.R."/>
            <person name="Daniel R."/>
            <person name="Duerre P."/>
        </authorList>
    </citation>
    <scope>NUCLEOTIDE SEQUENCE [LARGE SCALE GENOMIC DNA]</scope>
    <source>
        <strain evidence="1 2">DSM-3847</strain>
    </source>
</reference>
<keyword evidence="2" id="KW-1185">Reference proteome</keyword>
<sequence>MPIKLDGVMETLLITLYVRAKDAMRTNPVIHDKKAIEII</sequence>
<proteinExistence type="predicted"/>
<dbReference type="AlphaFoldDB" id="A0A136WI57"/>
<evidence type="ECO:0000313" key="2">
    <source>
        <dbReference type="Proteomes" id="UP000070539"/>
    </source>
</evidence>